<feature type="compositionally biased region" description="Basic and acidic residues" evidence="1">
    <location>
        <begin position="1"/>
        <end position="10"/>
    </location>
</feature>
<name>A0A3M6HS89_PSEAJ</name>
<dbReference type="EMBL" id="RBVA01000214">
    <property type="protein sequence ID" value="RMW07739.1"/>
    <property type="molecule type" value="Genomic_DNA"/>
</dbReference>
<accession>A0A3M6HS89</accession>
<comment type="caution">
    <text evidence="2">The sequence shown here is derived from an EMBL/GenBank/DDBJ whole genome shotgun (WGS) entry which is preliminary data.</text>
</comment>
<dbReference type="AlphaFoldDB" id="A0A3M6HS89"/>
<reference evidence="2 3" key="1">
    <citation type="submission" date="2018-08" db="EMBL/GenBank/DDBJ databases">
        <title>Recombination of ecologically and evolutionarily significant loci maintains genetic cohesion in the Pseudomonas syringae species complex.</title>
        <authorList>
            <person name="Dillon M."/>
            <person name="Thakur S."/>
            <person name="Almeida R.N.D."/>
            <person name="Weir B.S."/>
            <person name="Guttman D.S."/>
        </authorList>
    </citation>
    <scope>NUCLEOTIDE SEQUENCE [LARGE SCALE GENOMIC DNA]</scope>
    <source>
        <strain evidence="2 3">ICMP 4525</strain>
    </source>
</reference>
<sequence>MNNEKNEHKITLSPGSRFRRQAGPYDLDTGQPRYAVEVSAPDEHTRRQVEDNSQIMGGPVRHFYVWDIKNGSSWPVLLTLTVDGVPADQYSN</sequence>
<feature type="region of interest" description="Disordered" evidence="1">
    <location>
        <begin position="1"/>
        <end position="31"/>
    </location>
</feature>
<protein>
    <submittedName>
        <fullName evidence="2">Uncharacterized protein</fullName>
    </submittedName>
</protein>
<evidence type="ECO:0000313" key="2">
    <source>
        <dbReference type="EMBL" id="RMW07739.1"/>
    </source>
</evidence>
<gene>
    <name evidence="2" type="ORF">ALP03_200112</name>
</gene>
<evidence type="ECO:0000313" key="3">
    <source>
        <dbReference type="Proteomes" id="UP000271531"/>
    </source>
</evidence>
<organism evidence="2 3">
    <name type="scientific">Pseudomonas amygdali pv. tabaci</name>
    <name type="common">Pseudomonas syringae pv. tabaci</name>
    <dbReference type="NCBI Taxonomy" id="322"/>
    <lineage>
        <taxon>Bacteria</taxon>
        <taxon>Pseudomonadati</taxon>
        <taxon>Pseudomonadota</taxon>
        <taxon>Gammaproteobacteria</taxon>
        <taxon>Pseudomonadales</taxon>
        <taxon>Pseudomonadaceae</taxon>
        <taxon>Pseudomonas</taxon>
        <taxon>Pseudomonas amygdali</taxon>
    </lineage>
</organism>
<proteinExistence type="predicted"/>
<evidence type="ECO:0000256" key="1">
    <source>
        <dbReference type="SAM" id="MobiDB-lite"/>
    </source>
</evidence>
<dbReference type="Proteomes" id="UP000271531">
    <property type="component" value="Unassembled WGS sequence"/>
</dbReference>